<protein>
    <submittedName>
        <fullName evidence="1">Uncharacterized protein</fullName>
    </submittedName>
</protein>
<reference evidence="1" key="1">
    <citation type="submission" date="2022-11" db="EMBL/GenBank/DDBJ databases">
        <title>Genome Sequence of Boeremia exigua.</title>
        <authorList>
            <person name="Buettner E."/>
        </authorList>
    </citation>
    <scope>NUCLEOTIDE SEQUENCE</scope>
    <source>
        <strain evidence="1">CU02</strain>
    </source>
</reference>
<gene>
    <name evidence="1" type="ORF">OPT61_g6585</name>
</gene>
<name>A0ACC2I6A2_9PLEO</name>
<sequence length="130" mass="13895">MLVSDEYALADAEAADLEIEDEDEEAALAAAPAPAAATNGEAADKTASETPEHPVQRLDHLMQVLKTIPDTVDDLASTFYDLSAVEATETLQKVCDEAKSAVELVKKNWTGADDEFTAWSAKWVEALDAA</sequence>
<dbReference type="EMBL" id="JAPHNI010000482">
    <property type="protein sequence ID" value="KAJ8110611.1"/>
    <property type="molecule type" value="Genomic_DNA"/>
</dbReference>
<comment type="caution">
    <text evidence="1">The sequence shown here is derived from an EMBL/GenBank/DDBJ whole genome shotgun (WGS) entry which is preliminary data.</text>
</comment>
<dbReference type="Proteomes" id="UP001153331">
    <property type="component" value="Unassembled WGS sequence"/>
</dbReference>
<evidence type="ECO:0000313" key="1">
    <source>
        <dbReference type="EMBL" id="KAJ8110611.1"/>
    </source>
</evidence>
<proteinExistence type="predicted"/>
<evidence type="ECO:0000313" key="2">
    <source>
        <dbReference type="Proteomes" id="UP001153331"/>
    </source>
</evidence>
<accession>A0ACC2I6A2</accession>
<organism evidence="1 2">
    <name type="scientific">Boeremia exigua</name>
    <dbReference type="NCBI Taxonomy" id="749465"/>
    <lineage>
        <taxon>Eukaryota</taxon>
        <taxon>Fungi</taxon>
        <taxon>Dikarya</taxon>
        <taxon>Ascomycota</taxon>
        <taxon>Pezizomycotina</taxon>
        <taxon>Dothideomycetes</taxon>
        <taxon>Pleosporomycetidae</taxon>
        <taxon>Pleosporales</taxon>
        <taxon>Pleosporineae</taxon>
        <taxon>Didymellaceae</taxon>
        <taxon>Boeremia</taxon>
    </lineage>
</organism>
<keyword evidence="2" id="KW-1185">Reference proteome</keyword>